<dbReference type="Pfam" id="PF00213">
    <property type="entry name" value="OSCP"/>
    <property type="match status" value="1"/>
</dbReference>
<keyword evidence="2 10" id="KW-0813">Transport</keyword>
<evidence type="ECO:0000256" key="1">
    <source>
        <dbReference type="ARBA" id="ARBA00004370"/>
    </source>
</evidence>
<comment type="similarity">
    <text evidence="10">Belongs to the ATPase delta chain family.</text>
</comment>
<dbReference type="Proteomes" id="UP000240989">
    <property type="component" value="Unassembled WGS sequence"/>
</dbReference>
<dbReference type="EMBL" id="PYOY01000004">
    <property type="protein sequence ID" value="PSX07561.1"/>
    <property type="molecule type" value="Genomic_DNA"/>
</dbReference>
<keyword evidence="4" id="KW-0997">Cell inner membrane</keyword>
<keyword evidence="6 10" id="KW-0406">Ion transport</keyword>
<evidence type="ECO:0000256" key="8">
    <source>
        <dbReference type="ARBA" id="ARBA00023196"/>
    </source>
</evidence>
<evidence type="ECO:0000313" key="12">
    <source>
        <dbReference type="EMBL" id="PSX11125.1"/>
    </source>
</evidence>
<dbReference type="GeneID" id="61228697"/>
<keyword evidence="5 10" id="KW-0375">Hydrogen ion transport</keyword>
<dbReference type="NCBIfam" id="NF004402">
    <property type="entry name" value="PRK05758.2-2"/>
    <property type="match status" value="1"/>
</dbReference>
<name>A0A0D8MT10_PHOAN</name>
<accession>A0A0D8MT10</accession>
<evidence type="ECO:0000256" key="5">
    <source>
        <dbReference type="ARBA" id="ARBA00022781"/>
    </source>
</evidence>
<evidence type="ECO:0000313" key="11">
    <source>
        <dbReference type="EMBL" id="PSX07561.1"/>
    </source>
</evidence>
<evidence type="ECO:0000256" key="2">
    <source>
        <dbReference type="ARBA" id="ARBA00022448"/>
    </source>
</evidence>
<dbReference type="GO" id="GO:0046933">
    <property type="term" value="F:proton-transporting ATP synthase activity, rotational mechanism"/>
    <property type="evidence" value="ECO:0007669"/>
    <property type="project" value="UniProtKB-UniRule"/>
</dbReference>
<dbReference type="EMBL" id="PYOU01000005">
    <property type="protein sequence ID" value="PSX11125.1"/>
    <property type="molecule type" value="Genomic_DNA"/>
</dbReference>
<keyword evidence="13" id="KW-1185">Reference proteome</keyword>
<dbReference type="PANTHER" id="PTHR11910">
    <property type="entry name" value="ATP SYNTHASE DELTA CHAIN"/>
    <property type="match status" value="1"/>
</dbReference>
<evidence type="ECO:0000256" key="6">
    <source>
        <dbReference type="ARBA" id="ARBA00023065"/>
    </source>
</evidence>
<dbReference type="GO" id="GO:0005886">
    <property type="term" value="C:plasma membrane"/>
    <property type="evidence" value="ECO:0007669"/>
    <property type="project" value="UniProtKB-SubCell"/>
</dbReference>
<evidence type="ECO:0000313" key="13">
    <source>
        <dbReference type="Proteomes" id="UP000240989"/>
    </source>
</evidence>
<dbReference type="PROSITE" id="PS00389">
    <property type="entry name" value="ATPASE_DELTA"/>
    <property type="match status" value="1"/>
</dbReference>
<protein>
    <recommendedName>
        <fullName evidence="10">ATP synthase subunit delta</fullName>
    </recommendedName>
    <alternativeName>
        <fullName evidence="10">ATP synthase F(1) sector subunit delta</fullName>
    </alternativeName>
    <alternativeName>
        <fullName evidence="10">F-type ATPase subunit delta</fullName>
        <shortName evidence="10">F-ATPase subunit delta</shortName>
    </alternativeName>
</protein>
<comment type="function">
    <text evidence="10">This protein is part of the stalk that links CF(0) to CF(1). It either transmits conformational changes from CF(0) to CF(1) or is implicated in proton conduction.</text>
</comment>
<evidence type="ECO:0000256" key="7">
    <source>
        <dbReference type="ARBA" id="ARBA00023136"/>
    </source>
</evidence>
<evidence type="ECO:0000256" key="9">
    <source>
        <dbReference type="ARBA" id="ARBA00023310"/>
    </source>
</evidence>
<evidence type="ECO:0000256" key="10">
    <source>
        <dbReference type="HAMAP-Rule" id="MF_01416"/>
    </source>
</evidence>
<dbReference type="InterPro" id="IPR026015">
    <property type="entry name" value="ATP_synth_OSCP/delta_N_sf"/>
</dbReference>
<dbReference type="AlphaFoldDB" id="A0A0D8MT10"/>
<reference evidence="13 14" key="1">
    <citation type="submission" date="2018-01" db="EMBL/GenBank/DDBJ databases">
        <title>Whole genome sequencing of Histamine producing bacteria.</title>
        <authorList>
            <person name="Butler K."/>
        </authorList>
    </citation>
    <scope>NUCLEOTIDE SEQUENCE [LARGE SCALE GENOMIC DNA]</scope>
    <source>
        <strain evidence="11 14">A2-1</strain>
        <strain evidence="12 13">A6-1</strain>
    </source>
</reference>
<dbReference type="GO" id="GO:0045259">
    <property type="term" value="C:proton-transporting ATP synthase complex"/>
    <property type="evidence" value="ECO:0007669"/>
    <property type="project" value="UniProtKB-KW"/>
</dbReference>
<comment type="caution">
    <text evidence="11">The sequence shown here is derived from an EMBL/GenBank/DDBJ whole genome shotgun (WGS) entry which is preliminary data.</text>
</comment>
<dbReference type="RefSeq" id="WP_005366520.1">
    <property type="nucleotide sequence ID" value="NZ_JAKJTG010000011.1"/>
</dbReference>
<comment type="subcellular location">
    <subcellularLocation>
        <location evidence="10">Cell membrane</location>
        <topology evidence="10">Peripheral membrane protein</topology>
    </subcellularLocation>
    <subcellularLocation>
        <location evidence="1">Membrane</location>
    </subcellularLocation>
</comment>
<evidence type="ECO:0000256" key="3">
    <source>
        <dbReference type="ARBA" id="ARBA00022475"/>
    </source>
</evidence>
<comment type="function">
    <text evidence="10">F(1)F(0) ATP synthase produces ATP from ADP in the presence of a proton or sodium gradient. F-type ATPases consist of two structural domains, F(1) containing the extramembraneous catalytic core and F(0) containing the membrane proton channel, linked together by a central stalk and a peripheral stalk. During catalysis, ATP synthesis in the catalytic domain of F(1) is coupled via a rotary mechanism of the central stalk subunits to proton translocation.</text>
</comment>
<sequence length="182" mass="19982">MSDPLTIAQPYAKAAFDFALANDALEQWEQMLIIAATVASQPVIAQQIEDSEQFGEHDSTAFTDMFLGVCEGLLDEHGQNLIRVMAENGRLNVIAQVAELFHELKEDHERMVTATVTTTEPLTDEQKANLIQALQKKLNRSVELDCHIDESLVGGMLIKAGEMVIDGSLKSSINRLATSLQA</sequence>
<proteinExistence type="inferred from homology"/>
<dbReference type="Proteomes" id="UP000241440">
    <property type="component" value="Unassembled WGS sequence"/>
</dbReference>
<keyword evidence="8 10" id="KW-0139">CF(1)</keyword>
<keyword evidence="3 10" id="KW-1003">Cell membrane</keyword>
<keyword evidence="9 10" id="KW-0066">ATP synthesis</keyword>
<gene>
    <name evidence="10" type="primary">atpH</name>
    <name evidence="12" type="ORF">C0W27_08140</name>
    <name evidence="11" type="ORF">C0W41_09920</name>
</gene>
<dbReference type="Gene3D" id="1.10.520.20">
    <property type="entry name" value="N-terminal domain of the delta subunit of the F1F0-ATP synthase"/>
    <property type="match status" value="1"/>
</dbReference>
<organism evidence="11 14">
    <name type="scientific">Photobacterium angustum</name>
    <dbReference type="NCBI Taxonomy" id="661"/>
    <lineage>
        <taxon>Bacteria</taxon>
        <taxon>Pseudomonadati</taxon>
        <taxon>Pseudomonadota</taxon>
        <taxon>Gammaproteobacteria</taxon>
        <taxon>Vibrionales</taxon>
        <taxon>Vibrionaceae</taxon>
        <taxon>Photobacterium</taxon>
    </lineage>
</organism>
<evidence type="ECO:0000313" key="14">
    <source>
        <dbReference type="Proteomes" id="UP000241440"/>
    </source>
</evidence>
<keyword evidence="7 10" id="KW-0472">Membrane</keyword>
<dbReference type="InterPro" id="IPR000711">
    <property type="entry name" value="ATPase_OSCP/dsu"/>
</dbReference>
<dbReference type="NCBIfam" id="TIGR01145">
    <property type="entry name" value="ATP_synt_delta"/>
    <property type="match status" value="1"/>
</dbReference>
<dbReference type="PRINTS" id="PR00125">
    <property type="entry name" value="ATPASEDELTA"/>
</dbReference>
<dbReference type="SUPFAM" id="SSF47928">
    <property type="entry name" value="N-terminal domain of the delta subunit of the F1F0-ATP synthase"/>
    <property type="match status" value="1"/>
</dbReference>
<dbReference type="HAMAP" id="MF_01416">
    <property type="entry name" value="ATP_synth_delta_bact"/>
    <property type="match status" value="1"/>
</dbReference>
<evidence type="ECO:0000256" key="4">
    <source>
        <dbReference type="ARBA" id="ARBA00022519"/>
    </source>
</evidence>
<dbReference type="InterPro" id="IPR020781">
    <property type="entry name" value="ATPase_OSCP/d_CS"/>
</dbReference>